<sequence length="177" mass="19918">MPNETIVRVQTSQYICVFANQEKCTVPNLKMQHYTVFLVVAICSCVALCIATEVDNQYDHHADTFKTLDTTDELNNGAEVHTRTKRTLFLKKKILGAGLLGFGVGVAKGYKLGYHSAPEVHRIYVSSPPAVKYVEYVEKPVYISRIIEKPAPIYKAAHLDYEPSWSQPDPSPHYGSW</sequence>
<keyword evidence="2" id="KW-1185">Reference proteome</keyword>
<evidence type="ECO:0000313" key="1">
    <source>
        <dbReference type="EMBL" id="KAF7403794.1"/>
    </source>
</evidence>
<protein>
    <submittedName>
        <fullName evidence="1">Uncharacterized protein</fullName>
    </submittedName>
</protein>
<reference evidence="1" key="1">
    <citation type="journal article" date="2020" name="G3 (Bethesda)">
        <title>High-Quality Assemblies for Three Invasive Social Wasps from the &lt;i&gt;Vespula&lt;/i&gt; Genus.</title>
        <authorList>
            <person name="Harrop T.W.R."/>
            <person name="Guhlin J."/>
            <person name="McLaughlin G.M."/>
            <person name="Permina E."/>
            <person name="Stockwell P."/>
            <person name="Gilligan J."/>
            <person name="Le Lec M.F."/>
            <person name="Gruber M.A.M."/>
            <person name="Quinn O."/>
            <person name="Lovegrove M."/>
            <person name="Duncan E.J."/>
            <person name="Remnant E.J."/>
            <person name="Van Eeckhoven J."/>
            <person name="Graham B."/>
            <person name="Knapp R.A."/>
            <person name="Langford K.W."/>
            <person name="Kronenberg Z."/>
            <person name="Press M.O."/>
            <person name="Eacker S.M."/>
            <person name="Wilson-Rankin E.E."/>
            <person name="Purcell J."/>
            <person name="Lester P.J."/>
            <person name="Dearden P.K."/>
        </authorList>
    </citation>
    <scope>NUCLEOTIDE SEQUENCE</scope>
    <source>
        <strain evidence="1">Linc-1</strain>
    </source>
</reference>
<gene>
    <name evidence="1" type="ORF">HZH68_006588</name>
</gene>
<dbReference type="EMBL" id="JACSDZ010000005">
    <property type="protein sequence ID" value="KAF7403794.1"/>
    <property type="molecule type" value="Genomic_DNA"/>
</dbReference>
<organism evidence="1 2">
    <name type="scientific">Vespula germanica</name>
    <name type="common">German yellow jacket</name>
    <name type="synonym">Paravespula germanica</name>
    <dbReference type="NCBI Taxonomy" id="30212"/>
    <lineage>
        <taxon>Eukaryota</taxon>
        <taxon>Metazoa</taxon>
        <taxon>Ecdysozoa</taxon>
        <taxon>Arthropoda</taxon>
        <taxon>Hexapoda</taxon>
        <taxon>Insecta</taxon>
        <taxon>Pterygota</taxon>
        <taxon>Neoptera</taxon>
        <taxon>Endopterygota</taxon>
        <taxon>Hymenoptera</taxon>
        <taxon>Apocrita</taxon>
        <taxon>Aculeata</taxon>
        <taxon>Vespoidea</taxon>
        <taxon>Vespidae</taxon>
        <taxon>Vespinae</taxon>
        <taxon>Vespula</taxon>
    </lineage>
</organism>
<comment type="caution">
    <text evidence="1">The sequence shown here is derived from an EMBL/GenBank/DDBJ whole genome shotgun (WGS) entry which is preliminary data.</text>
</comment>
<proteinExistence type="predicted"/>
<name>A0A834KB44_VESGE</name>
<evidence type="ECO:0000313" key="2">
    <source>
        <dbReference type="Proteomes" id="UP000617340"/>
    </source>
</evidence>
<accession>A0A834KB44</accession>
<dbReference type="AlphaFoldDB" id="A0A834KB44"/>
<dbReference type="Proteomes" id="UP000617340">
    <property type="component" value="Unassembled WGS sequence"/>
</dbReference>